<accession>X1IX91</accession>
<protein>
    <submittedName>
        <fullName evidence="1">Uncharacterized protein</fullName>
    </submittedName>
</protein>
<comment type="caution">
    <text evidence="1">The sequence shown here is derived from an EMBL/GenBank/DDBJ whole genome shotgun (WGS) entry which is preliminary data.</text>
</comment>
<reference evidence="1" key="1">
    <citation type="journal article" date="2014" name="Front. Microbiol.">
        <title>High frequency of phylogenetically diverse reductive dehalogenase-homologous genes in deep subseafloor sedimentary metagenomes.</title>
        <authorList>
            <person name="Kawai M."/>
            <person name="Futagami T."/>
            <person name="Toyoda A."/>
            <person name="Takaki Y."/>
            <person name="Nishi S."/>
            <person name="Hori S."/>
            <person name="Arai W."/>
            <person name="Tsubouchi T."/>
            <person name="Morono Y."/>
            <person name="Uchiyama I."/>
            <person name="Ito T."/>
            <person name="Fujiyama A."/>
            <person name="Inagaki F."/>
            <person name="Takami H."/>
        </authorList>
    </citation>
    <scope>NUCLEOTIDE SEQUENCE</scope>
    <source>
        <strain evidence="1">Expedition CK06-06</strain>
    </source>
</reference>
<dbReference type="EMBL" id="BARU01031537">
    <property type="protein sequence ID" value="GAH62158.1"/>
    <property type="molecule type" value="Genomic_DNA"/>
</dbReference>
<sequence>MGSWATILVSQARVPDRRIKPFISTYQEGKQIDDYIYIRYLDIVDRELVAKYPGIFAQKSKIYTNGGSEVYK</sequence>
<dbReference type="AlphaFoldDB" id="X1IX91"/>
<evidence type="ECO:0000313" key="1">
    <source>
        <dbReference type="EMBL" id="GAH62158.1"/>
    </source>
</evidence>
<gene>
    <name evidence="1" type="ORF">S03H2_49869</name>
</gene>
<proteinExistence type="predicted"/>
<organism evidence="1">
    <name type="scientific">marine sediment metagenome</name>
    <dbReference type="NCBI Taxonomy" id="412755"/>
    <lineage>
        <taxon>unclassified sequences</taxon>
        <taxon>metagenomes</taxon>
        <taxon>ecological metagenomes</taxon>
    </lineage>
</organism>
<name>X1IX91_9ZZZZ</name>